<dbReference type="Proteomes" id="UP001179363">
    <property type="component" value="Unassembled WGS sequence"/>
</dbReference>
<sequence length="148" mass="17869">MNVYRTRPKGQFIQEANWSELYTLTSHWKSDLEFYQDDARFLHHLIDKYFIWITKDENLKMVQNLKMNLEKVEKTCKDLLTKVAVHHLKLGKLIERTDENARLFRIEHEHLEDEIADFVKAFRANRKKVFNITTYIVDSEKLIQLLET</sequence>
<accession>A0ABS9EEB8</accession>
<gene>
    <name evidence="2" type="ORF">L1I30_05585</name>
</gene>
<keyword evidence="1" id="KW-0175">Coiled coil</keyword>
<evidence type="ECO:0000313" key="3">
    <source>
        <dbReference type="Proteomes" id="UP001179363"/>
    </source>
</evidence>
<keyword evidence="3" id="KW-1185">Reference proteome</keyword>
<reference evidence="2" key="1">
    <citation type="submission" date="2022-01" db="EMBL/GenBank/DDBJ databases">
        <title>Gillisia lutea sp. nov., isolated from marine plastic residues from the Malvarosa beach (Valencia, Spain).</title>
        <authorList>
            <person name="Vidal-Verdu A."/>
            <person name="Molina-Menor E."/>
            <person name="Satari L."/>
            <person name="Pascual J."/>
            <person name="Pereto J."/>
            <person name="Porcar M."/>
        </authorList>
    </citation>
    <scope>NUCLEOTIDE SEQUENCE</scope>
    <source>
        <strain evidence="2">M10.2A</strain>
    </source>
</reference>
<name>A0ABS9EEB8_9FLAO</name>
<comment type="caution">
    <text evidence="2">The sequence shown here is derived from an EMBL/GenBank/DDBJ whole genome shotgun (WGS) entry which is preliminary data.</text>
</comment>
<feature type="coiled-coil region" evidence="1">
    <location>
        <begin position="55"/>
        <end position="114"/>
    </location>
</feature>
<protein>
    <submittedName>
        <fullName evidence="2">Uncharacterized protein</fullName>
    </submittedName>
</protein>
<evidence type="ECO:0000256" key="1">
    <source>
        <dbReference type="SAM" id="Coils"/>
    </source>
</evidence>
<evidence type="ECO:0000313" key="2">
    <source>
        <dbReference type="EMBL" id="MCF4101128.1"/>
    </source>
</evidence>
<dbReference type="EMBL" id="JAKGTH010000007">
    <property type="protein sequence ID" value="MCF4101128.1"/>
    <property type="molecule type" value="Genomic_DNA"/>
</dbReference>
<organism evidence="2 3">
    <name type="scientific">Gillisia lutea</name>
    <dbReference type="NCBI Taxonomy" id="2909668"/>
    <lineage>
        <taxon>Bacteria</taxon>
        <taxon>Pseudomonadati</taxon>
        <taxon>Bacteroidota</taxon>
        <taxon>Flavobacteriia</taxon>
        <taxon>Flavobacteriales</taxon>
        <taxon>Flavobacteriaceae</taxon>
        <taxon>Gillisia</taxon>
    </lineage>
</organism>
<dbReference type="RefSeq" id="WP_236133278.1">
    <property type="nucleotide sequence ID" value="NZ_JAKGTH010000007.1"/>
</dbReference>
<proteinExistence type="predicted"/>